<gene>
    <name evidence="1" type="ORF">SPPYR_2078</name>
</gene>
<dbReference type="AlphaFoldDB" id="A0A1Y5Q096"/>
<organism evidence="1">
    <name type="scientific">uncultured Sphingopyxis sp</name>
    <dbReference type="NCBI Taxonomy" id="310581"/>
    <lineage>
        <taxon>Bacteria</taxon>
        <taxon>Pseudomonadati</taxon>
        <taxon>Pseudomonadota</taxon>
        <taxon>Alphaproteobacteria</taxon>
        <taxon>Sphingomonadales</taxon>
        <taxon>Sphingomonadaceae</taxon>
        <taxon>Sphingopyxis</taxon>
        <taxon>environmental samples</taxon>
    </lineage>
</organism>
<accession>A0A1Y5Q096</accession>
<reference evidence="1" key="1">
    <citation type="submission" date="2016-03" db="EMBL/GenBank/DDBJ databases">
        <authorList>
            <person name="Ploux O."/>
        </authorList>
    </citation>
    <scope>NUCLEOTIDE SEQUENCE</scope>
    <source>
        <strain evidence="1">UC10</strain>
    </source>
</reference>
<proteinExistence type="predicted"/>
<dbReference type="KEGG" id="sphu:SPPYR_2078"/>
<evidence type="ECO:0000313" key="1">
    <source>
        <dbReference type="EMBL" id="SBV33197.1"/>
    </source>
</evidence>
<name>A0A1Y5Q096_9SPHN</name>
<dbReference type="EMBL" id="LT598653">
    <property type="protein sequence ID" value="SBV33197.1"/>
    <property type="molecule type" value="Genomic_DNA"/>
</dbReference>
<protein>
    <submittedName>
        <fullName evidence="1">Uncharacterized protein</fullName>
    </submittedName>
</protein>
<sequence>MPAINSHFRLKPAAQLRLGSTDPCRCNDYLLCKKPKKWEFPHQHAGRLFARHISLLAFIAIRRMDECVADGLYSLGDRAKNMARFEVHFIDLISKTGSFFRIYFGRRPILILLNKPQKITLVYKLQQNAL</sequence>